<dbReference type="OrthoDB" id="4350228at2"/>
<dbReference type="PRINTS" id="PR00081">
    <property type="entry name" value="GDHRDH"/>
</dbReference>
<dbReference type="Pfam" id="PF13561">
    <property type="entry name" value="adh_short_C2"/>
    <property type="match status" value="1"/>
</dbReference>
<gene>
    <name evidence="3" type="ORF">FNH05_02970</name>
</gene>
<dbReference type="PANTHER" id="PTHR43477:SF1">
    <property type="entry name" value="DIHYDROANTICAPSIN 7-DEHYDROGENASE"/>
    <property type="match status" value="1"/>
</dbReference>
<sequence length="272" mass="28392">MVTKHQPGPLLAGRTAVITGAAAGIGRGITEAFLAHGARVLAVDVDAAALAGLDKRAGDSPLATLRVDVTAPGAARRIADECEPDVVVHNVGHFLRPPTEFGSEAPAAWARSHDVNFGHVLTLTHALLPGMVSRGRGGSIITLTTVEAFRGIPGHVAYSAYKAAAGQFTRSLAVETGRHGVRVNAIAPDVVESRQLPYSDWVGETDRWRWATWAPLGRHGTADDVAGAALFLASDLSSFVTGTTVHVDGGTLAAGGWYPRHGGGWTNRPLDP</sequence>
<evidence type="ECO:0000256" key="1">
    <source>
        <dbReference type="ARBA" id="ARBA00006484"/>
    </source>
</evidence>
<dbReference type="EMBL" id="VJWX01000014">
    <property type="protein sequence ID" value="TVT61318.1"/>
    <property type="molecule type" value="Genomic_DNA"/>
</dbReference>
<proteinExistence type="inferred from homology"/>
<dbReference type="GO" id="GO:0016491">
    <property type="term" value="F:oxidoreductase activity"/>
    <property type="evidence" value="ECO:0007669"/>
    <property type="project" value="UniProtKB-KW"/>
</dbReference>
<keyword evidence="2" id="KW-0560">Oxidoreductase</keyword>
<keyword evidence="4" id="KW-1185">Reference proteome</keyword>
<evidence type="ECO:0000313" key="3">
    <source>
        <dbReference type="EMBL" id="TVT61318.1"/>
    </source>
</evidence>
<dbReference type="Gene3D" id="3.40.50.720">
    <property type="entry name" value="NAD(P)-binding Rossmann-like Domain"/>
    <property type="match status" value="1"/>
</dbReference>
<accession>A0A558DJY0</accession>
<dbReference type="InterPro" id="IPR002347">
    <property type="entry name" value="SDR_fam"/>
</dbReference>
<dbReference type="InterPro" id="IPR036291">
    <property type="entry name" value="NAD(P)-bd_dom_sf"/>
</dbReference>
<dbReference type="PANTHER" id="PTHR43477">
    <property type="entry name" value="DIHYDROANTICAPSIN 7-DEHYDROGENASE"/>
    <property type="match status" value="1"/>
</dbReference>
<reference evidence="3 4" key="1">
    <citation type="submission" date="2019-07" db="EMBL/GenBank/DDBJ databases">
        <authorList>
            <person name="Duangmal K."/>
            <person name="Teo W.F.A."/>
        </authorList>
    </citation>
    <scope>NUCLEOTIDE SEQUENCE [LARGE SCALE GENOMIC DNA]</scope>
    <source>
        <strain evidence="3 4">TBRC 6029</strain>
    </source>
</reference>
<dbReference type="RefSeq" id="WP_144585699.1">
    <property type="nucleotide sequence ID" value="NZ_VJWX01000014.1"/>
</dbReference>
<protein>
    <submittedName>
        <fullName evidence="3">SDR family oxidoreductase</fullName>
    </submittedName>
</protein>
<evidence type="ECO:0000313" key="4">
    <source>
        <dbReference type="Proteomes" id="UP000320011"/>
    </source>
</evidence>
<comment type="similarity">
    <text evidence="1">Belongs to the short-chain dehydrogenases/reductases (SDR) family.</text>
</comment>
<dbReference type="SUPFAM" id="SSF51735">
    <property type="entry name" value="NAD(P)-binding Rossmann-fold domains"/>
    <property type="match status" value="1"/>
</dbReference>
<organism evidence="3 4">
    <name type="scientific">Amycolatopsis rhizosphaerae</name>
    <dbReference type="NCBI Taxonomy" id="2053003"/>
    <lineage>
        <taxon>Bacteria</taxon>
        <taxon>Bacillati</taxon>
        <taxon>Actinomycetota</taxon>
        <taxon>Actinomycetes</taxon>
        <taxon>Pseudonocardiales</taxon>
        <taxon>Pseudonocardiaceae</taxon>
        <taxon>Amycolatopsis</taxon>
    </lineage>
</organism>
<dbReference type="CDD" id="cd05233">
    <property type="entry name" value="SDR_c"/>
    <property type="match status" value="1"/>
</dbReference>
<comment type="caution">
    <text evidence="3">The sequence shown here is derived from an EMBL/GenBank/DDBJ whole genome shotgun (WGS) entry which is preliminary data.</text>
</comment>
<reference evidence="3 4" key="2">
    <citation type="submission" date="2019-08" db="EMBL/GenBank/DDBJ databases">
        <title>Amycolatopsis acidicola sp. nov., isolated from peat swamp forest soil.</title>
        <authorList>
            <person name="Srisuk N."/>
        </authorList>
    </citation>
    <scope>NUCLEOTIDE SEQUENCE [LARGE SCALE GENOMIC DNA]</scope>
    <source>
        <strain evidence="3 4">TBRC 6029</strain>
    </source>
</reference>
<dbReference type="Proteomes" id="UP000320011">
    <property type="component" value="Unassembled WGS sequence"/>
</dbReference>
<dbReference type="FunFam" id="3.40.50.720:FF:000084">
    <property type="entry name" value="Short-chain dehydrogenase reductase"/>
    <property type="match status" value="1"/>
</dbReference>
<dbReference type="AlphaFoldDB" id="A0A558DJY0"/>
<name>A0A558DJY0_9PSEU</name>
<dbReference type="InterPro" id="IPR051122">
    <property type="entry name" value="SDR_DHRS6-like"/>
</dbReference>
<evidence type="ECO:0000256" key="2">
    <source>
        <dbReference type="ARBA" id="ARBA00023002"/>
    </source>
</evidence>